<name>A0A9D4BNM9_DREPO</name>
<sequence length="147" mass="16272">MIVNIKKINILTRFHKDWMKTVTSTVYTNKLLTDAHMHDGRRTSHGHISSLCHFVTVLTLLWLLVAALLALLVAAMLLLPVAAQLPLLVAAMLPQLVLAVLLQLVRAMLPLLVLAMSIIGGGTLSRDNENAPQGEGYSVRVWWSFVR</sequence>
<dbReference type="AlphaFoldDB" id="A0A9D4BNM9"/>
<organism evidence="2 3">
    <name type="scientific">Dreissena polymorpha</name>
    <name type="common">Zebra mussel</name>
    <name type="synonym">Mytilus polymorpha</name>
    <dbReference type="NCBI Taxonomy" id="45954"/>
    <lineage>
        <taxon>Eukaryota</taxon>
        <taxon>Metazoa</taxon>
        <taxon>Spiralia</taxon>
        <taxon>Lophotrochozoa</taxon>
        <taxon>Mollusca</taxon>
        <taxon>Bivalvia</taxon>
        <taxon>Autobranchia</taxon>
        <taxon>Heteroconchia</taxon>
        <taxon>Euheterodonta</taxon>
        <taxon>Imparidentia</taxon>
        <taxon>Neoheterodontei</taxon>
        <taxon>Myida</taxon>
        <taxon>Dreissenoidea</taxon>
        <taxon>Dreissenidae</taxon>
        <taxon>Dreissena</taxon>
    </lineage>
</organism>
<evidence type="ECO:0000313" key="3">
    <source>
        <dbReference type="Proteomes" id="UP000828390"/>
    </source>
</evidence>
<proteinExistence type="predicted"/>
<evidence type="ECO:0000256" key="1">
    <source>
        <dbReference type="SAM" id="Phobius"/>
    </source>
</evidence>
<gene>
    <name evidence="2" type="ORF">DPMN_070100</name>
</gene>
<evidence type="ECO:0000313" key="2">
    <source>
        <dbReference type="EMBL" id="KAH3710611.1"/>
    </source>
</evidence>
<keyword evidence="3" id="KW-1185">Reference proteome</keyword>
<keyword evidence="1" id="KW-0812">Transmembrane</keyword>
<reference evidence="2" key="2">
    <citation type="submission" date="2020-11" db="EMBL/GenBank/DDBJ databases">
        <authorList>
            <person name="McCartney M.A."/>
            <person name="Auch B."/>
            <person name="Kono T."/>
            <person name="Mallez S."/>
            <person name="Becker A."/>
            <person name="Gohl D.M."/>
            <person name="Silverstein K.A.T."/>
            <person name="Koren S."/>
            <person name="Bechman K.B."/>
            <person name="Herman A."/>
            <person name="Abrahante J.E."/>
            <person name="Garbe J."/>
        </authorList>
    </citation>
    <scope>NUCLEOTIDE SEQUENCE</scope>
    <source>
        <strain evidence="2">Duluth1</strain>
        <tissue evidence="2">Whole animal</tissue>
    </source>
</reference>
<accession>A0A9D4BNM9</accession>
<reference evidence="2" key="1">
    <citation type="journal article" date="2019" name="bioRxiv">
        <title>The Genome of the Zebra Mussel, Dreissena polymorpha: A Resource for Invasive Species Research.</title>
        <authorList>
            <person name="McCartney M.A."/>
            <person name="Auch B."/>
            <person name="Kono T."/>
            <person name="Mallez S."/>
            <person name="Zhang Y."/>
            <person name="Obille A."/>
            <person name="Becker A."/>
            <person name="Abrahante J.E."/>
            <person name="Garbe J."/>
            <person name="Badalamenti J.P."/>
            <person name="Herman A."/>
            <person name="Mangelson H."/>
            <person name="Liachko I."/>
            <person name="Sullivan S."/>
            <person name="Sone E.D."/>
            <person name="Koren S."/>
            <person name="Silverstein K.A.T."/>
            <person name="Beckman K.B."/>
            <person name="Gohl D.M."/>
        </authorList>
    </citation>
    <scope>NUCLEOTIDE SEQUENCE</scope>
    <source>
        <strain evidence="2">Duluth1</strain>
        <tissue evidence="2">Whole animal</tissue>
    </source>
</reference>
<keyword evidence="1" id="KW-1133">Transmembrane helix</keyword>
<protein>
    <submittedName>
        <fullName evidence="2">Uncharacterized protein</fullName>
    </submittedName>
</protein>
<keyword evidence="1" id="KW-0472">Membrane</keyword>
<comment type="caution">
    <text evidence="2">The sequence shown here is derived from an EMBL/GenBank/DDBJ whole genome shotgun (WGS) entry which is preliminary data.</text>
</comment>
<feature type="transmembrane region" description="Helical" evidence="1">
    <location>
        <begin position="51"/>
        <end position="79"/>
    </location>
</feature>
<dbReference type="EMBL" id="JAIWYP010000014">
    <property type="protein sequence ID" value="KAH3710611.1"/>
    <property type="molecule type" value="Genomic_DNA"/>
</dbReference>
<dbReference type="Proteomes" id="UP000828390">
    <property type="component" value="Unassembled WGS sequence"/>
</dbReference>